<dbReference type="AlphaFoldDB" id="A0A223KLW7"/>
<name>A0A223KLW7_9BACI</name>
<dbReference type="KEGG" id="bcoh:BC6307_03325"/>
<sequence>MQEIEISLQKHNIRVIEKDVPYVREIVSIIHQAQASLEEFPTINEEVPIVVVDPEVIKFD</sequence>
<dbReference type="EMBL" id="CP018866">
    <property type="protein sequence ID" value="AST90368.1"/>
    <property type="molecule type" value="Genomic_DNA"/>
</dbReference>
<gene>
    <name evidence="1" type="ORF">BC6307_03325</name>
</gene>
<reference evidence="1 2" key="1">
    <citation type="submission" date="2016-12" db="EMBL/GenBank/DDBJ databases">
        <title>The whole genome sequencing and assembly of Bacillus cohnii DSM 6307T strain.</title>
        <authorList>
            <person name="Lee Y.-J."/>
            <person name="Yi H."/>
            <person name="Bahn Y.-S."/>
            <person name="Kim J.F."/>
            <person name="Lee D.-W."/>
        </authorList>
    </citation>
    <scope>NUCLEOTIDE SEQUENCE [LARGE SCALE GENOMIC DNA]</scope>
    <source>
        <strain evidence="1 2">DSM 6307</strain>
    </source>
</reference>
<dbReference type="Proteomes" id="UP000215224">
    <property type="component" value="Chromosome"/>
</dbReference>
<dbReference type="STRING" id="1314751.GCA_001591425_02584"/>
<keyword evidence="2" id="KW-1185">Reference proteome</keyword>
<evidence type="ECO:0000313" key="2">
    <source>
        <dbReference type="Proteomes" id="UP000215224"/>
    </source>
</evidence>
<protein>
    <submittedName>
        <fullName evidence="1">Uncharacterized protein</fullName>
    </submittedName>
</protein>
<proteinExistence type="predicted"/>
<organism evidence="1 2">
    <name type="scientific">Sutcliffiella cohnii</name>
    <dbReference type="NCBI Taxonomy" id="33932"/>
    <lineage>
        <taxon>Bacteria</taxon>
        <taxon>Bacillati</taxon>
        <taxon>Bacillota</taxon>
        <taxon>Bacilli</taxon>
        <taxon>Bacillales</taxon>
        <taxon>Bacillaceae</taxon>
        <taxon>Sutcliffiella</taxon>
    </lineage>
</organism>
<dbReference type="RefSeq" id="WP_066416785.1">
    <property type="nucleotide sequence ID" value="NZ_CP018866.1"/>
</dbReference>
<evidence type="ECO:0000313" key="1">
    <source>
        <dbReference type="EMBL" id="AST90368.1"/>
    </source>
</evidence>
<accession>A0A223KLW7</accession>